<organism evidence="4 5">
    <name type="scientific">Kaistia soli DSM 19436</name>
    <dbReference type="NCBI Taxonomy" id="1122133"/>
    <lineage>
        <taxon>Bacteria</taxon>
        <taxon>Pseudomonadati</taxon>
        <taxon>Pseudomonadota</taxon>
        <taxon>Alphaproteobacteria</taxon>
        <taxon>Hyphomicrobiales</taxon>
        <taxon>Kaistiaceae</taxon>
        <taxon>Kaistia</taxon>
    </lineage>
</organism>
<dbReference type="PANTHER" id="PTHR30328:SF54">
    <property type="entry name" value="HTH-TYPE TRANSCRIPTIONAL REPRESSOR SCO4008"/>
    <property type="match status" value="1"/>
</dbReference>
<dbReference type="PANTHER" id="PTHR30328">
    <property type="entry name" value="TRANSCRIPTIONAL REPRESSOR"/>
    <property type="match status" value="1"/>
</dbReference>
<evidence type="ECO:0000256" key="2">
    <source>
        <dbReference type="PROSITE-ProRule" id="PRU00335"/>
    </source>
</evidence>
<feature type="domain" description="HTH tetR-type" evidence="3">
    <location>
        <begin position="21"/>
        <end position="81"/>
    </location>
</feature>
<reference evidence="4 5" key="1">
    <citation type="submission" date="2016-11" db="EMBL/GenBank/DDBJ databases">
        <authorList>
            <person name="Jaros S."/>
            <person name="Januszkiewicz K."/>
            <person name="Wedrychowicz H."/>
        </authorList>
    </citation>
    <scope>NUCLEOTIDE SEQUENCE [LARGE SCALE GENOMIC DNA]</scope>
    <source>
        <strain evidence="4 5">DSM 19436</strain>
    </source>
</reference>
<dbReference type="AlphaFoldDB" id="A0A1M5IBV1"/>
<dbReference type="STRING" id="1122133.SAMN02745157_3836"/>
<dbReference type="Gene3D" id="1.10.357.10">
    <property type="entry name" value="Tetracycline Repressor, domain 2"/>
    <property type="match status" value="1"/>
</dbReference>
<dbReference type="InterPro" id="IPR001647">
    <property type="entry name" value="HTH_TetR"/>
</dbReference>
<keyword evidence="1 2" id="KW-0238">DNA-binding</keyword>
<evidence type="ECO:0000313" key="5">
    <source>
        <dbReference type="Proteomes" id="UP000184485"/>
    </source>
</evidence>
<dbReference type="InterPro" id="IPR009057">
    <property type="entry name" value="Homeodomain-like_sf"/>
</dbReference>
<dbReference type="InterPro" id="IPR041474">
    <property type="entry name" value="NicS_C"/>
</dbReference>
<dbReference type="Pfam" id="PF00440">
    <property type="entry name" value="TetR_N"/>
    <property type="match status" value="1"/>
</dbReference>
<evidence type="ECO:0000313" key="4">
    <source>
        <dbReference type="EMBL" id="SHG25786.1"/>
    </source>
</evidence>
<evidence type="ECO:0000259" key="3">
    <source>
        <dbReference type="PROSITE" id="PS50977"/>
    </source>
</evidence>
<dbReference type="EMBL" id="FQUP01000004">
    <property type="protein sequence ID" value="SHG25786.1"/>
    <property type="molecule type" value="Genomic_DNA"/>
</dbReference>
<gene>
    <name evidence="4" type="ORF">SAMN02745157_3836</name>
</gene>
<keyword evidence="5" id="KW-1185">Reference proteome</keyword>
<feature type="DNA-binding region" description="H-T-H motif" evidence="2">
    <location>
        <begin position="44"/>
        <end position="63"/>
    </location>
</feature>
<dbReference type="PRINTS" id="PR00455">
    <property type="entry name" value="HTHTETR"/>
</dbReference>
<dbReference type="Pfam" id="PF17938">
    <property type="entry name" value="TetR_C_29"/>
    <property type="match status" value="1"/>
</dbReference>
<dbReference type="Proteomes" id="UP000184485">
    <property type="component" value="Unassembled WGS sequence"/>
</dbReference>
<proteinExistence type="predicted"/>
<protein>
    <submittedName>
        <fullName evidence="4">Transcriptional regulator, TetR family</fullName>
    </submittedName>
</protein>
<dbReference type="SUPFAM" id="SSF48498">
    <property type="entry name" value="Tetracyclin repressor-like, C-terminal domain"/>
    <property type="match status" value="1"/>
</dbReference>
<dbReference type="RefSeq" id="WP_073056016.1">
    <property type="nucleotide sequence ID" value="NZ_FQUP01000004.1"/>
</dbReference>
<name>A0A1M5IBV1_9HYPH</name>
<dbReference type="OrthoDB" id="2356263at2"/>
<dbReference type="GO" id="GO:0003677">
    <property type="term" value="F:DNA binding"/>
    <property type="evidence" value="ECO:0007669"/>
    <property type="project" value="UniProtKB-UniRule"/>
</dbReference>
<dbReference type="PROSITE" id="PS50977">
    <property type="entry name" value="HTH_TETR_2"/>
    <property type="match status" value="1"/>
</dbReference>
<accession>A0A1M5IBV1</accession>
<sequence>MVKQVARRLGAPSGPRAANVAETRERILQAAIRQFARHGFAGARIDVICAEAGVNARMIYHYYSDKAGLYVAVLERVLGDLRIEELKLEIDESRPLDGLLTMFEFTFRHFARHPELVRLLSAENLLEGQYLKGSESTPMVASPVIGHIGTLLARGEATGALRPGLDPVHLYVTMVALCYFHKSNAYTLSAIFRTDIGAEDWQQQHFAMARAVLAAYLAPPAQH</sequence>
<dbReference type="SUPFAM" id="SSF46689">
    <property type="entry name" value="Homeodomain-like"/>
    <property type="match status" value="1"/>
</dbReference>
<dbReference type="InterPro" id="IPR036271">
    <property type="entry name" value="Tet_transcr_reg_TetR-rel_C_sf"/>
</dbReference>
<dbReference type="InterPro" id="IPR050109">
    <property type="entry name" value="HTH-type_TetR-like_transc_reg"/>
</dbReference>
<evidence type="ECO:0000256" key="1">
    <source>
        <dbReference type="ARBA" id="ARBA00023125"/>
    </source>
</evidence>